<dbReference type="InterPro" id="IPR038969">
    <property type="entry name" value="FEN"/>
</dbReference>
<evidence type="ECO:0000259" key="3">
    <source>
        <dbReference type="SMART" id="SM00475"/>
    </source>
</evidence>
<name>T0ZC92_9ZZZZ</name>
<dbReference type="PANTHER" id="PTHR42646">
    <property type="entry name" value="FLAP ENDONUCLEASE XNI"/>
    <property type="match status" value="1"/>
</dbReference>
<sequence length="172" mass="18702">ARPRLLLVDGHGLAFRAYHALPEMINSKGEPTRVAYGYTSMLLLALAQGFDCAVAAFDPAGPTFRDRKMATYKAHRLPTPSELIAQIPVCQQITQALNIPVVVIPEYEADDVLGTLSEQARQAGCQTVILTGDMDLIQLVDESTVVQTSRRGSSDPVVYDPAAVRARYGFDP</sequence>
<dbReference type="InterPro" id="IPR029060">
    <property type="entry name" value="PIN-like_dom_sf"/>
</dbReference>
<dbReference type="SUPFAM" id="SSF88723">
    <property type="entry name" value="PIN domain-like"/>
    <property type="match status" value="1"/>
</dbReference>
<dbReference type="Gene3D" id="3.40.50.1010">
    <property type="entry name" value="5'-nuclease"/>
    <property type="match status" value="1"/>
</dbReference>
<dbReference type="SMART" id="SM00475">
    <property type="entry name" value="53EXOc"/>
    <property type="match status" value="1"/>
</dbReference>
<feature type="non-terminal residue" evidence="4">
    <location>
        <position position="1"/>
    </location>
</feature>
<evidence type="ECO:0000256" key="1">
    <source>
        <dbReference type="ARBA" id="ARBA00022722"/>
    </source>
</evidence>
<dbReference type="Pfam" id="PF02739">
    <property type="entry name" value="5_3_exonuc_N"/>
    <property type="match status" value="1"/>
</dbReference>
<dbReference type="GO" id="GO:0003677">
    <property type="term" value="F:DNA binding"/>
    <property type="evidence" value="ECO:0007669"/>
    <property type="project" value="InterPro"/>
</dbReference>
<keyword evidence="1" id="KW-0540">Nuclease</keyword>
<comment type="caution">
    <text evidence="4">The sequence shown here is derived from an EMBL/GenBank/DDBJ whole genome shotgun (WGS) entry which is preliminary data.</text>
</comment>
<keyword evidence="2" id="KW-0378">Hydrolase</keyword>
<protein>
    <submittedName>
        <fullName evidence="4">DNA polymerase I</fullName>
    </submittedName>
</protein>
<dbReference type="InterPro" id="IPR002421">
    <property type="entry name" value="5-3_exonuclease"/>
</dbReference>
<dbReference type="AlphaFoldDB" id="T0ZC92"/>
<dbReference type="GO" id="GO:0008409">
    <property type="term" value="F:5'-3' exonuclease activity"/>
    <property type="evidence" value="ECO:0007669"/>
    <property type="project" value="InterPro"/>
</dbReference>
<reference evidence="4" key="1">
    <citation type="submission" date="2013-08" db="EMBL/GenBank/DDBJ databases">
        <authorList>
            <person name="Mendez C."/>
            <person name="Richter M."/>
            <person name="Ferrer M."/>
            <person name="Sanchez J."/>
        </authorList>
    </citation>
    <scope>NUCLEOTIDE SEQUENCE</scope>
</reference>
<evidence type="ECO:0000256" key="2">
    <source>
        <dbReference type="ARBA" id="ARBA00022801"/>
    </source>
</evidence>
<organism evidence="4">
    <name type="scientific">mine drainage metagenome</name>
    <dbReference type="NCBI Taxonomy" id="410659"/>
    <lineage>
        <taxon>unclassified sequences</taxon>
        <taxon>metagenomes</taxon>
        <taxon>ecological metagenomes</taxon>
    </lineage>
</organism>
<accession>T0ZC92</accession>
<proteinExistence type="predicted"/>
<dbReference type="GO" id="GO:0017108">
    <property type="term" value="F:5'-flap endonuclease activity"/>
    <property type="evidence" value="ECO:0007669"/>
    <property type="project" value="InterPro"/>
</dbReference>
<dbReference type="CDD" id="cd09859">
    <property type="entry name" value="PIN_53EXO"/>
    <property type="match status" value="1"/>
</dbReference>
<gene>
    <name evidence="4" type="ORF">B1A_15840</name>
</gene>
<reference evidence="4" key="2">
    <citation type="journal article" date="2014" name="ISME J.">
        <title>Microbial stratification in low pH oxic and suboxic macroscopic growths along an acid mine drainage.</title>
        <authorList>
            <person name="Mendez-Garcia C."/>
            <person name="Mesa V."/>
            <person name="Sprenger R.R."/>
            <person name="Richter M."/>
            <person name="Diez M.S."/>
            <person name="Solano J."/>
            <person name="Bargiela R."/>
            <person name="Golyshina O.V."/>
            <person name="Manteca A."/>
            <person name="Ramos J.L."/>
            <person name="Gallego J.R."/>
            <person name="Llorente I."/>
            <person name="Martins Dos Santos V.A."/>
            <person name="Jensen O.N."/>
            <person name="Pelaez A.I."/>
            <person name="Sanchez J."/>
            <person name="Ferrer M."/>
        </authorList>
    </citation>
    <scope>NUCLEOTIDE SEQUENCE</scope>
</reference>
<evidence type="ECO:0000313" key="4">
    <source>
        <dbReference type="EMBL" id="EQD42688.1"/>
    </source>
</evidence>
<feature type="domain" description="5'-3' exonuclease" evidence="3">
    <location>
        <begin position="1"/>
        <end position="172"/>
    </location>
</feature>
<feature type="non-terminal residue" evidence="4">
    <location>
        <position position="172"/>
    </location>
</feature>
<dbReference type="GO" id="GO:0033567">
    <property type="term" value="P:DNA replication, Okazaki fragment processing"/>
    <property type="evidence" value="ECO:0007669"/>
    <property type="project" value="InterPro"/>
</dbReference>
<dbReference type="EMBL" id="AUZX01011631">
    <property type="protein sequence ID" value="EQD42688.1"/>
    <property type="molecule type" value="Genomic_DNA"/>
</dbReference>
<dbReference type="InterPro" id="IPR020046">
    <property type="entry name" value="5-3_exonucl_a-hlix_arch_N"/>
</dbReference>
<dbReference type="PANTHER" id="PTHR42646:SF2">
    <property type="entry name" value="5'-3' EXONUCLEASE FAMILY PROTEIN"/>
    <property type="match status" value="1"/>
</dbReference>